<dbReference type="InterPro" id="IPR006674">
    <property type="entry name" value="HD_domain"/>
</dbReference>
<dbReference type="NCBIfam" id="TIGR00277">
    <property type="entry name" value="HDIG"/>
    <property type="match status" value="1"/>
</dbReference>
<dbReference type="InterPro" id="IPR006675">
    <property type="entry name" value="HDIG_dom"/>
</dbReference>
<dbReference type="Proteomes" id="UP000199602">
    <property type="component" value="Unassembled WGS sequence"/>
</dbReference>
<name>A0A1G9ZHP6_9BACT</name>
<organism evidence="2 3">
    <name type="scientific">Desulfonauticus submarinus</name>
    <dbReference type="NCBI Taxonomy" id="206665"/>
    <lineage>
        <taxon>Bacteria</taxon>
        <taxon>Pseudomonadati</taxon>
        <taxon>Thermodesulfobacteriota</taxon>
        <taxon>Desulfovibrionia</taxon>
        <taxon>Desulfovibrionales</taxon>
        <taxon>Desulfonauticaceae</taxon>
        <taxon>Desulfonauticus</taxon>
    </lineage>
</organism>
<dbReference type="Gene3D" id="1.10.3210.10">
    <property type="entry name" value="Hypothetical protein af1432"/>
    <property type="match status" value="1"/>
</dbReference>
<evidence type="ECO:0000313" key="2">
    <source>
        <dbReference type="EMBL" id="SDN20839.1"/>
    </source>
</evidence>
<evidence type="ECO:0000259" key="1">
    <source>
        <dbReference type="Pfam" id="PF01966"/>
    </source>
</evidence>
<dbReference type="RefSeq" id="WP_092061541.1">
    <property type="nucleotide sequence ID" value="NZ_FNIN01000001.1"/>
</dbReference>
<feature type="domain" description="HD" evidence="1">
    <location>
        <begin position="36"/>
        <end position="111"/>
    </location>
</feature>
<evidence type="ECO:0000313" key="3">
    <source>
        <dbReference type="Proteomes" id="UP000199602"/>
    </source>
</evidence>
<sequence>MRTLPNFPLQSGWKIPTENECKKIWSIYKMPEHIQKHSLLVGNLAKEIIKLGKNKLSLINEHLAYASGLLHDIGKNYTIKHGGAHSQLGASIVLSHFLNPALAQAVLHHVYWPYEVNIKKHFLPLLIIYSDKRAKHDKLVSIEERFEDLFIRYGTSQQKIELIKKSKIQALAIEQQLSDLLEVNLSAYSFNCWRMV</sequence>
<dbReference type="EMBL" id="FNIN01000001">
    <property type="protein sequence ID" value="SDN20839.1"/>
    <property type="molecule type" value="Genomic_DNA"/>
</dbReference>
<dbReference type="STRING" id="206665.SAMN04488516_10131"/>
<accession>A0A1G9ZHP6</accession>
<dbReference type="OrthoDB" id="5431498at2"/>
<dbReference type="AlphaFoldDB" id="A0A1G9ZHP6"/>
<dbReference type="CDD" id="cd00077">
    <property type="entry name" value="HDc"/>
    <property type="match status" value="1"/>
</dbReference>
<keyword evidence="3" id="KW-1185">Reference proteome</keyword>
<dbReference type="SUPFAM" id="SSF109604">
    <property type="entry name" value="HD-domain/PDEase-like"/>
    <property type="match status" value="1"/>
</dbReference>
<proteinExistence type="predicted"/>
<reference evidence="2 3" key="1">
    <citation type="submission" date="2016-10" db="EMBL/GenBank/DDBJ databases">
        <authorList>
            <person name="de Groot N.N."/>
        </authorList>
    </citation>
    <scope>NUCLEOTIDE SEQUENCE [LARGE SCALE GENOMIC DNA]</scope>
    <source>
        <strain evidence="2 3">DSM 15269</strain>
    </source>
</reference>
<protein>
    <submittedName>
        <fullName evidence="2">HDIG domain-containing protein</fullName>
    </submittedName>
</protein>
<dbReference type="Pfam" id="PF01966">
    <property type="entry name" value="HD"/>
    <property type="match status" value="1"/>
</dbReference>
<gene>
    <name evidence="2" type="ORF">SAMN04488516_10131</name>
</gene>
<dbReference type="InterPro" id="IPR003607">
    <property type="entry name" value="HD/PDEase_dom"/>
</dbReference>